<accession>A0AAN8IMF7</accession>
<reference evidence="2 3" key="1">
    <citation type="submission" date="2022-12" db="EMBL/GenBank/DDBJ databases">
        <title>Genomic features and morphological characterization of a novel Knufia sp. strain isolated from spacecraft assembly facility.</title>
        <authorList>
            <person name="Teixeira M."/>
            <person name="Chander A.M."/>
            <person name="Stajich J.E."/>
            <person name="Venkateswaran K."/>
        </authorList>
    </citation>
    <scope>NUCLEOTIDE SEQUENCE [LARGE SCALE GENOMIC DNA]</scope>
    <source>
        <strain evidence="2 3">FJI-L2-BK-P2</strain>
    </source>
</reference>
<dbReference type="AlphaFoldDB" id="A0AAN8IMF7"/>
<proteinExistence type="predicted"/>
<comment type="caution">
    <text evidence="2">The sequence shown here is derived from an EMBL/GenBank/DDBJ whole genome shotgun (WGS) entry which is preliminary data.</text>
</comment>
<feature type="region of interest" description="Disordered" evidence="1">
    <location>
        <begin position="328"/>
        <end position="354"/>
    </location>
</feature>
<evidence type="ECO:0000313" key="2">
    <source>
        <dbReference type="EMBL" id="KAK5953137.1"/>
    </source>
</evidence>
<feature type="region of interest" description="Disordered" evidence="1">
    <location>
        <begin position="185"/>
        <end position="210"/>
    </location>
</feature>
<gene>
    <name evidence="2" type="ORF">OHC33_005705</name>
</gene>
<evidence type="ECO:0000313" key="3">
    <source>
        <dbReference type="Proteomes" id="UP001316803"/>
    </source>
</evidence>
<keyword evidence="3" id="KW-1185">Reference proteome</keyword>
<organism evidence="2 3">
    <name type="scientific">Knufia fluminis</name>
    <dbReference type="NCBI Taxonomy" id="191047"/>
    <lineage>
        <taxon>Eukaryota</taxon>
        <taxon>Fungi</taxon>
        <taxon>Dikarya</taxon>
        <taxon>Ascomycota</taxon>
        <taxon>Pezizomycotina</taxon>
        <taxon>Eurotiomycetes</taxon>
        <taxon>Chaetothyriomycetidae</taxon>
        <taxon>Chaetothyriales</taxon>
        <taxon>Trichomeriaceae</taxon>
        <taxon>Knufia</taxon>
    </lineage>
</organism>
<protein>
    <submittedName>
        <fullName evidence="2">Uncharacterized protein</fullName>
    </submittedName>
</protein>
<dbReference type="EMBL" id="JAKLMC020000012">
    <property type="protein sequence ID" value="KAK5953137.1"/>
    <property type="molecule type" value="Genomic_DNA"/>
</dbReference>
<evidence type="ECO:0000256" key="1">
    <source>
        <dbReference type="SAM" id="MobiDB-lite"/>
    </source>
</evidence>
<sequence>MPAQELISSISGVIIDPAHPESLNTSSRLIQLLQSTLTELDHPELSDKRRHLAGLIQAVFAADSRPLPTCGACGGTGSKDNVPHLLNDLRSLALHRRRRGITCPPGPAGNGRRWVCPLCPQSKGNAITSRSNDMRTHLEDIHGYLSTHVKYVFDKTNNDAMFEYFGPYTEEEAHEKGLKVQPYKKNATTATKKRAKLTTKPVTTPATRPAIEPALPDLSKIRFPPFSHTPKPQVAVAIETKDAGTQTDPELQGATLLGTATDISKTETRAYDSYSDALKAQDIHSDTTFELYPAADDPMTNSLVGIGAEHTSFFEDDFQDGIYLSSGNSSGESSFHREHKLPLGSSLQPSPHNGFVPDPLRAAYAALNNYGR</sequence>
<name>A0AAN8IMF7_9EURO</name>
<dbReference type="Proteomes" id="UP001316803">
    <property type="component" value="Unassembled WGS sequence"/>
</dbReference>